<keyword evidence="5" id="KW-0539">Nucleus</keyword>
<dbReference type="AlphaFoldDB" id="A0A6A5BP89"/>
<dbReference type="Gene3D" id="4.10.240.10">
    <property type="entry name" value="Zn(2)-C6 fungal-type DNA-binding domain"/>
    <property type="match status" value="1"/>
</dbReference>
<feature type="compositionally biased region" description="Basic residues" evidence="6">
    <location>
        <begin position="202"/>
        <end position="211"/>
    </location>
</feature>
<evidence type="ECO:0000256" key="5">
    <source>
        <dbReference type="ARBA" id="ARBA00023242"/>
    </source>
</evidence>
<keyword evidence="4" id="KW-0804">Transcription</keyword>
<evidence type="ECO:0000313" key="8">
    <source>
        <dbReference type="EMBL" id="KAF0976816.1"/>
    </source>
</evidence>
<dbReference type="PANTHER" id="PTHR47338:SF5">
    <property type="entry name" value="ZN(II)2CYS6 TRANSCRIPTION FACTOR (EUROFUNG)"/>
    <property type="match status" value="1"/>
</dbReference>
<dbReference type="PROSITE" id="PS50048">
    <property type="entry name" value="ZN2_CY6_FUNGAL_2"/>
    <property type="match status" value="1"/>
</dbReference>
<keyword evidence="3" id="KW-0805">Transcription regulation</keyword>
<accession>A0A6A5BP89</accession>
<feature type="compositionally biased region" description="Polar residues" evidence="6">
    <location>
        <begin position="7"/>
        <end position="17"/>
    </location>
</feature>
<keyword evidence="9" id="KW-1185">Reference proteome</keyword>
<dbReference type="InterPro" id="IPR050815">
    <property type="entry name" value="TF_fung"/>
</dbReference>
<comment type="subcellular location">
    <subcellularLocation>
        <location evidence="1">Nucleus</location>
    </subcellularLocation>
</comment>
<evidence type="ECO:0000256" key="2">
    <source>
        <dbReference type="ARBA" id="ARBA00022723"/>
    </source>
</evidence>
<dbReference type="VEuPathDB" id="AmoebaDB:FDP41_004111"/>
<feature type="domain" description="Zn(2)-C6 fungal-type" evidence="7">
    <location>
        <begin position="170"/>
        <end position="200"/>
    </location>
</feature>
<dbReference type="VEuPathDB" id="AmoebaDB:NF0087750"/>
<dbReference type="InterPro" id="IPR001138">
    <property type="entry name" value="Zn2Cys6_DnaBD"/>
</dbReference>
<feature type="compositionally biased region" description="Low complexity" evidence="6">
    <location>
        <begin position="18"/>
        <end position="37"/>
    </location>
</feature>
<dbReference type="VEuPathDB" id="AmoebaDB:NfTy_068980"/>
<feature type="region of interest" description="Disordered" evidence="6">
    <location>
        <begin position="1"/>
        <end position="38"/>
    </location>
</feature>
<dbReference type="InterPro" id="IPR036864">
    <property type="entry name" value="Zn2-C6_fun-type_DNA-bd_sf"/>
</dbReference>
<name>A0A6A5BP89_NAEFO</name>
<dbReference type="PROSITE" id="PS00463">
    <property type="entry name" value="ZN2_CY6_FUNGAL_1"/>
    <property type="match status" value="1"/>
</dbReference>
<keyword evidence="2" id="KW-0479">Metal-binding</keyword>
<comment type="caution">
    <text evidence="8">The sequence shown here is derived from an EMBL/GenBank/DDBJ whole genome shotgun (WGS) entry which is preliminary data.</text>
</comment>
<reference evidence="8 9" key="1">
    <citation type="journal article" date="2019" name="Sci. Rep.">
        <title>Nanopore sequencing improves the draft genome of the human pathogenic amoeba Naegleria fowleri.</title>
        <authorList>
            <person name="Liechti N."/>
            <person name="Schurch N."/>
            <person name="Bruggmann R."/>
            <person name="Wittwer M."/>
        </authorList>
    </citation>
    <scope>NUCLEOTIDE SEQUENCE [LARGE SCALE GENOMIC DNA]</scope>
    <source>
        <strain evidence="8 9">ATCC 30894</strain>
    </source>
</reference>
<dbReference type="GeneID" id="68111329"/>
<dbReference type="CDD" id="cd00067">
    <property type="entry name" value="GAL4"/>
    <property type="match status" value="1"/>
</dbReference>
<evidence type="ECO:0000256" key="1">
    <source>
        <dbReference type="ARBA" id="ARBA00004123"/>
    </source>
</evidence>
<evidence type="ECO:0000256" key="6">
    <source>
        <dbReference type="SAM" id="MobiDB-lite"/>
    </source>
</evidence>
<evidence type="ECO:0000259" key="7">
    <source>
        <dbReference type="PROSITE" id="PS50048"/>
    </source>
</evidence>
<dbReference type="OrthoDB" id="3862662at2759"/>
<evidence type="ECO:0000313" key="9">
    <source>
        <dbReference type="Proteomes" id="UP000444721"/>
    </source>
</evidence>
<feature type="compositionally biased region" description="Low complexity" evidence="6">
    <location>
        <begin position="238"/>
        <end position="250"/>
    </location>
</feature>
<dbReference type="OMA" id="ASFHIAC"/>
<dbReference type="GO" id="GO:0000981">
    <property type="term" value="F:DNA-binding transcription factor activity, RNA polymerase II-specific"/>
    <property type="evidence" value="ECO:0007669"/>
    <property type="project" value="InterPro"/>
</dbReference>
<evidence type="ECO:0000256" key="3">
    <source>
        <dbReference type="ARBA" id="ARBA00023015"/>
    </source>
</evidence>
<evidence type="ECO:0000256" key="4">
    <source>
        <dbReference type="ARBA" id="ARBA00023163"/>
    </source>
</evidence>
<feature type="compositionally biased region" description="Basic and acidic residues" evidence="6">
    <location>
        <begin position="220"/>
        <end position="234"/>
    </location>
</feature>
<proteinExistence type="predicted"/>
<feature type="region of interest" description="Disordered" evidence="6">
    <location>
        <begin position="202"/>
        <end position="250"/>
    </location>
</feature>
<organism evidence="8 9">
    <name type="scientific">Naegleria fowleri</name>
    <name type="common">Brain eating amoeba</name>
    <dbReference type="NCBI Taxonomy" id="5763"/>
    <lineage>
        <taxon>Eukaryota</taxon>
        <taxon>Discoba</taxon>
        <taxon>Heterolobosea</taxon>
        <taxon>Tetramitia</taxon>
        <taxon>Eutetramitia</taxon>
        <taxon>Vahlkampfiidae</taxon>
        <taxon>Naegleria</taxon>
    </lineage>
</organism>
<gene>
    <name evidence="8" type="ORF">FDP41_004111</name>
</gene>
<dbReference type="GO" id="GO:0008270">
    <property type="term" value="F:zinc ion binding"/>
    <property type="evidence" value="ECO:0007669"/>
    <property type="project" value="InterPro"/>
</dbReference>
<dbReference type="SUPFAM" id="SSF57701">
    <property type="entry name" value="Zn2/Cys6 DNA-binding domain"/>
    <property type="match status" value="1"/>
</dbReference>
<dbReference type="PANTHER" id="PTHR47338">
    <property type="entry name" value="ZN(II)2CYS6 TRANSCRIPTION FACTOR (EUROFUNG)-RELATED"/>
    <property type="match status" value="1"/>
</dbReference>
<sequence>MPKELSKTGTSTNHKPYSSSSTSDSKSSSPSVGSFSSNGKLKNVEYIWEPYMEQQPKNKIITHHNNTPSPQQSHSSVGTFSQLLFPSNEEQPFPSFSYSPSEATDIFGSTVTNNILPTGITTTIESGNQSHHNMERPLSPTATGMTTTVEEPFKNQNDLSSLTSASFHIACTACREKHIKCDKKIPSCTYCIKHGLICQYRKPKKRGRPSSKNKGNNNAAHEEEEHEGYSKFDIVKPTTESSSSSGMQSFTSHTFHINDASTNPSSQFLTSVNNADSHVNNWLENPLNKNNNATSMSTVSRLPHASSSNATTALMIPQLNTTEIDVPGFSQMPQVDFNNESLIALIRMSRDLNKQLMKRLTVDDYYRSTSMPLMDQRSVEHIFFSDKRSDEANCFLYSIHMLMCQRRGFKDEAERAYEKTRSMLSHVFDQWRSFLTACTYCNLSIYCSGEGNDGDAIFYLSFVDYYFTQLKEKYSLGQQNLKYLKSIAEMAAGIGSGTEKPVYDDFSELDLESISKQCQHDVANLLVGFYKYTTGLKKVPPELLQITSQSINQDTIYLYLTLFDLITKLVTQHESDRQKTLTPEQEEISKAICDAFINGTRVLILQQCGYKGKVLEDAANRIAEIFSNEISIGFASPLYMSSVIAACQVHIGIIEEIESGLRSNYEFGVDYYAMIDKDLKAMNYLDKQFGRVRKRYSQIIYQLESIKKRRETEVSKLVISEIERLKTLRTEGKSTSADNKSFLLQEHLTSLYSLVREGDGTLIFDPTSSAQPNPLVGGFPSSSVETTQTNNTNNVLPTSSELGHPRTLPTTLEESFEDILNNL</sequence>
<dbReference type="EMBL" id="VFQX01000036">
    <property type="protein sequence ID" value="KAF0976816.1"/>
    <property type="molecule type" value="Genomic_DNA"/>
</dbReference>
<dbReference type="Proteomes" id="UP000444721">
    <property type="component" value="Unassembled WGS sequence"/>
</dbReference>
<dbReference type="GO" id="GO:0005634">
    <property type="term" value="C:nucleus"/>
    <property type="evidence" value="ECO:0007669"/>
    <property type="project" value="UniProtKB-SubCell"/>
</dbReference>
<dbReference type="SMART" id="SM00066">
    <property type="entry name" value="GAL4"/>
    <property type="match status" value="1"/>
</dbReference>
<protein>
    <recommendedName>
        <fullName evidence="7">Zn(2)-C6 fungal-type domain-containing protein</fullName>
    </recommendedName>
</protein>
<dbReference type="Pfam" id="PF00172">
    <property type="entry name" value="Zn_clus"/>
    <property type="match status" value="1"/>
</dbReference>
<feature type="region of interest" description="Disordered" evidence="6">
    <location>
        <begin position="781"/>
        <end position="807"/>
    </location>
</feature>
<dbReference type="RefSeq" id="XP_044561529.1">
    <property type="nucleotide sequence ID" value="XM_044707491.1"/>
</dbReference>